<dbReference type="EMBL" id="JH603164">
    <property type="protein sequence ID" value="EIC23688.1"/>
    <property type="molecule type" value="Genomic_DNA"/>
</dbReference>
<evidence type="ECO:0000313" key="2">
    <source>
        <dbReference type="Proteomes" id="UP000002964"/>
    </source>
</evidence>
<proteinExistence type="predicted"/>
<dbReference type="Proteomes" id="UP000002964">
    <property type="component" value="Unassembled WGS sequence"/>
</dbReference>
<reference evidence="1 2" key="2">
    <citation type="submission" date="2011-11" db="EMBL/GenBank/DDBJ databases">
        <authorList>
            <consortium name="US DOE Joint Genome Institute"/>
            <person name="Lucas S."/>
            <person name="Han J."/>
            <person name="Lapidus A."/>
            <person name="Cheng J.-F."/>
            <person name="Goodwin L."/>
            <person name="Pitluck S."/>
            <person name="Peters L."/>
            <person name="Ovchinnikova G."/>
            <person name="Zhang X."/>
            <person name="Detter J.C."/>
            <person name="Han C."/>
            <person name="Tapia R."/>
            <person name="Land M."/>
            <person name="Hauser L."/>
            <person name="Kyrpides N."/>
            <person name="Ivanova N."/>
            <person name="Pagani I."/>
            <person name="Vogl K."/>
            <person name="Liu Z."/>
            <person name="Overmann J."/>
            <person name="Frigaard N.-U."/>
            <person name="Bryant D."/>
            <person name="Woyke T."/>
        </authorList>
    </citation>
    <scope>NUCLEOTIDE SEQUENCE [LARGE SCALE GENOMIC DNA]</scope>
    <source>
        <strain evidence="1 2">970</strain>
    </source>
</reference>
<organism evidence="1 2">
    <name type="scientific">Thiorhodovibrio frisius</name>
    <dbReference type="NCBI Taxonomy" id="631362"/>
    <lineage>
        <taxon>Bacteria</taxon>
        <taxon>Pseudomonadati</taxon>
        <taxon>Pseudomonadota</taxon>
        <taxon>Gammaproteobacteria</taxon>
        <taxon>Chromatiales</taxon>
        <taxon>Chromatiaceae</taxon>
        <taxon>Thiorhodovibrio</taxon>
    </lineage>
</organism>
<gene>
    <name evidence="1" type="ORF">Thi970DRAFT_00182</name>
</gene>
<reference evidence="2" key="1">
    <citation type="submission" date="2011-06" db="EMBL/GenBank/DDBJ databases">
        <authorList>
            <consortium name="US DOE Joint Genome Institute (JGI-PGF)"/>
            <person name="Lucas S."/>
            <person name="Han J."/>
            <person name="Lapidus A."/>
            <person name="Cheng J.-F."/>
            <person name="Goodwin L."/>
            <person name="Pitluck S."/>
            <person name="Peters L."/>
            <person name="Land M.L."/>
            <person name="Hauser L."/>
            <person name="Vogl K."/>
            <person name="Liu Z."/>
            <person name="Overmann J."/>
            <person name="Frigaard N.-U."/>
            <person name="Bryant D.A."/>
            <person name="Woyke T.J."/>
        </authorList>
    </citation>
    <scope>NUCLEOTIDE SEQUENCE [LARGE SCALE GENOMIC DNA]</scope>
    <source>
        <strain evidence="2">970</strain>
    </source>
</reference>
<dbReference type="AlphaFoldDB" id="H8YW85"/>
<dbReference type="HOGENOM" id="CLU_2940397_0_0_6"/>
<keyword evidence="2" id="KW-1185">Reference proteome</keyword>
<protein>
    <submittedName>
        <fullName evidence="1">Uncharacterized protein</fullName>
    </submittedName>
</protein>
<dbReference type="STRING" id="631362.Thi970DRAFT_00182"/>
<evidence type="ECO:0000313" key="1">
    <source>
        <dbReference type="EMBL" id="EIC23688.1"/>
    </source>
</evidence>
<accession>H8YW85</accession>
<sequence length="61" mass="6727">MVNDLNWEPDGVTLQVRFCEEPGNEAAHGHNIVAPPGNQAETEKTNLDLNADKFPAYSPYT</sequence>
<name>H8YW85_9GAMM</name>